<organism evidence="1 2">
    <name type="scientific">Amycolatopsis jiangsuensis</name>
    <dbReference type="NCBI Taxonomy" id="1181879"/>
    <lineage>
        <taxon>Bacteria</taxon>
        <taxon>Bacillati</taxon>
        <taxon>Actinomycetota</taxon>
        <taxon>Actinomycetes</taxon>
        <taxon>Pseudonocardiales</taxon>
        <taxon>Pseudonocardiaceae</taxon>
        <taxon>Amycolatopsis</taxon>
    </lineage>
</organism>
<reference evidence="1 2" key="1">
    <citation type="submission" date="2020-08" db="EMBL/GenBank/DDBJ databases">
        <title>Sequencing the genomes of 1000 actinobacteria strains.</title>
        <authorList>
            <person name="Klenk H.-P."/>
        </authorList>
    </citation>
    <scope>NUCLEOTIDE SEQUENCE [LARGE SCALE GENOMIC DNA]</scope>
    <source>
        <strain evidence="1 2">DSM 45859</strain>
    </source>
</reference>
<dbReference type="Proteomes" id="UP000581769">
    <property type="component" value="Unassembled WGS sequence"/>
</dbReference>
<protein>
    <submittedName>
        <fullName evidence="1">Uncharacterized protein</fullName>
    </submittedName>
</protein>
<accession>A0A840J0K7</accession>
<gene>
    <name evidence="1" type="ORF">BJY18_004199</name>
</gene>
<dbReference type="EMBL" id="JACHMG010000001">
    <property type="protein sequence ID" value="MBB4686714.1"/>
    <property type="molecule type" value="Genomic_DNA"/>
</dbReference>
<name>A0A840J0K7_9PSEU</name>
<comment type="caution">
    <text evidence="1">The sequence shown here is derived from an EMBL/GenBank/DDBJ whole genome shotgun (WGS) entry which is preliminary data.</text>
</comment>
<proteinExistence type="predicted"/>
<dbReference type="AlphaFoldDB" id="A0A840J0K7"/>
<sequence>MGTGTLLARRLRTGVWLSLGTRPLDSGGRLARRVRDLLSLGTRNGLTRRAGVL</sequence>
<evidence type="ECO:0000313" key="1">
    <source>
        <dbReference type="EMBL" id="MBB4686714.1"/>
    </source>
</evidence>
<evidence type="ECO:0000313" key="2">
    <source>
        <dbReference type="Proteomes" id="UP000581769"/>
    </source>
</evidence>
<dbReference type="RefSeq" id="WP_184781534.1">
    <property type="nucleotide sequence ID" value="NZ_JACHMG010000001.1"/>
</dbReference>
<keyword evidence="2" id="KW-1185">Reference proteome</keyword>